<feature type="compositionally biased region" description="Polar residues" evidence="1">
    <location>
        <begin position="791"/>
        <end position="870"/>
    </location>
</feature>
<feature type="compositionally biased region" description="Low complexity" evidence="1">
    <location>
        <begin position="297"/>
        <end position="308"/>
    </location>
</feature>
<protein>
    <submittedName>
        <fullName evidence="2">Uncharacterized protein</fullName>
    </submittedName>
</protein>
<reference evidence="2" key="2">
    <citation type="submission" date="2020-11" db="EMBL/GenBank/DDBJ databases">
        <authorList>
            <person name="McCartney M.A."/>
            <person name="Auch B."/>
            <person name="Kono T."/>
            <person name="Mallez S."/>
            <person name="Becker A."/>
            <person name="Gohl D.M."/>
            <person name="Silverstein K.A.T."/>
            <person name="Koren S."/>
            <person name="Bechman K.B."/>
            <person name="Herman A."/>
            <person name="Abrahante J.E."/>
            <person name="Garbe J."/>
        </authorList>
    </citation>
    <scope>NUCLEOTIDE SEQUENCE</scope>
    <source>
        <strain evidence="2">Duluth1</strain>
        <tissue evidence="2">Whole animal</tissue>
    </source>
</reference>
<evidence type="ECO:0000313" key="3">
    <source>
        <dbReference type="Proteomes" id="UP000828390"/>
    </source>
</evidence>
<accession>A0A9D4DKS4</accession>
<comment type="caution">
    <text evidence="2">The sequence shown here is derived from an EMBL/GenBank/DDBJ whole genome shotgun (WGS) entry which is preliminary data.</text>
</comment>
<dbReference type="Proteomes" id="UP000828390">
    <property type="component" value="Unassembled WGS sequence"/>
</dbReference>
<feature type="region of interest" description="Disordered" evidence="1">
    <location>
        <begin position="37"/>
        <end position="71"/>
    </location>
</feature>
<feature type="compositionally biased region" description="Polar residues" evidence="1">
    <location>
        <begin position="238"/>
        <end position="261"/>
    </location>
</feature>
<feature type="region of interest" description="Disordered" evidence="1">
    <location>
        <begin position="887"/>
        <end position="924"/>
    </location>
</feature>
<feature type="compositionally biased region" description="Low complexity" evidence="1">
    <location>
        <begin position="555"/>
        <end position="565"/>
    </location>
</feature>
<sequence length="1003" mass="107494">MYPYPNPTARGQQGMIPDERSANYGDEFNNYQQYMNNLSKGQTFRDQGSIPSGQSQLPLNQTRPPTSSSEYVPLDQKWKKENQMQSAQFAEQTPAQFLQSQGQYLGDQGQYSVQSVVPQHSLRHKQAHPLPARSDAVNYAGNVTFPEQGQPMQQGQGYIYSDRFGQNVPLAVENAYNNNSTQQQIGSIPSNNVTAYGYMPGQQGSLPNQTNQRNDTNTWSQVGGPITASGNDGRVYTASPNISLQANPRDSNGQVGSMQTLPPQPAHVSQAYPGSTAQAIPSSGSTPFQPAALSNVQQPGQQSAWQQPMYHGQGQNINQTQIHHQNHQNVPQQLPMQGAQFPNPIYSSQSVGPAPGNQPHYRPATPQPQQQVGQLGQTGFPAMSQPSVSQTVTPYGQPSVTGPISQPSGSQTVTPYGQPVFTGPMSQPSGSQTVTPYGQPVFTGTMSQPSVSQTVTSYGQPVFTGPMYQPSGSQTVTPYGQPSVTVPISHHSGSQAVTPQSQHAFTGTISVGSAKPEGLNEQQSQQAQNYPPQQQWQQQLHQQQQQIPQQQILQNQMVPQQPQHQSSVIPSGNQISGHLGTGMASVPGGQHGSPFHSQGQGPIPQSTNMMPTAAPFQQMSSQIPQDSYQNPNAAMQQRPQQIAPVQAQGPTAGILQGQGHMTRPPVPNYQDTNTNRQLTQGTIQTGQAMSVQQGPSGQANMHIGQAFQPQGPAQGHVQQGGHGQIAQGSQGYGVPTSGQLTVTGASTFQQTVLPPMPAVSQGNIQIGAQGHIQPVFHNAPQGPIGKGQGYPQATYQDTSGISRSSTPLTQFQPAQQASFPTQQTTFRSTQPGQTYNNSYQAQQYGPLGQVSQQPSSGPHPLQPQSQVPVSFSTSINQPLLQPQVLRTASPSPAQGQGQIHPPAQQPQVTSRVEGQYNSQTSFGGPNVVDTRTVVQVAGPRSLPSAVSAAVTRVTMPTGSRSDSPVIVHRQMSQVGAFVNQVNDIKINKIGFLYNSFIFVWVKI</sequence>
<proteinExistence type="predicted"/>
<feature type="compositionally biased region" description="Polar residues" evidence="1">
    <location>
        <begin position="566"/>
        <end position="576"/>
    </location>
</feature>
<feature type="region of interest" description="Disordered" evidence="1">
    <location>
        <begin position="227"/>
        <end position="308"/>
    </location>
</feature>
<organism evidence="2 3">
    <name type="scientific">Dreissena polymorpha</name>
    <name type="common">Zebra mussel</name>
    <name type="synonym">Mytilus polymorpha</name>
    <dbReference type="NCBI Taxonomy" id="45954"/>
    <lineage>
        <taxon>Eukaryota</taxon>
        <taxon>Metazoa</taxon>
        <taxon>Spiralia</taxon>
        <taxon>Lophotrochozoa</taxon>
        <taxon>Mollusca</taxon>
        <taxon>Bivalvia</taxon>
        <taxon>Autobranchia</taxon>
        <taxon>Heteroconchia</taxon>
        <taxon>Euheterodonta</taxon>
        <taxon>Imparidentia</taxon>
        <taxon>Neoheterodontei</taxon>
        <taxon>Myida</taxon>
        <taxon>Dreissenoidea</taxon>
        <taxon>Dreissenidae</taxon>
        <taxon>Dreissena</taxon>
    </lineage>
</organism>
<feature type="compositionally biased region" description="Low complexity" evidence="1">
    <location>
        <begin position="522"/>
        <end position="542"/>
    </location>
</feature>
<reference evidence="2" key="1">
    <citation type="journal article" date="2019" name="bioRxiv">
        <title>The Genome of the Zebra Mussel, Dreissena polymorpha: A Resource for Invasive Species Research.</title>
        <authorList>
            <person name="McCartney M.A."/>
            <person name="Auch B."/>
            <person name="Kono T."/>
            <person name="Mallez S."/>
            <person name="Zhang Y."/>
            <person name="Obille A."/>
            <person name="Becker A."/>
            <person name="Abrahante J.E."/>
            <person name="Garbe J."/>
            <person name="Badalamenti J.P."/>
            <person name="Herman A."/>
            <person name="Mangelson H."/>
            <person name="Liachko I."/>
            <person name="Sullivan S."/>
            <person name="Sone E.D."/>
            <person name="Koren S."/>
            <person name="Silverstein K.A.T."/>
            <person name="Beckman K.B."/>
            <person name="Gohl D.M."/>
        </authorList>
    </citation>
    <scope>NUCLEOTIDE SEQUENCE</scope>
    <source>
        <strain evidence="2">Duluth1</strain>
        <tissue evidence="2">Whole animal</tissue>
    </source>
</reference>
<feature type="compositionally biased region" description="Low complexity" evidence="1">
    <location>
        <begin position="367"/>
        <end position="379"/>
    </location>
</feature>
<keyword evidence="3" id="KW-1185">Reference proteome</keyword>
<feature type="region of interest" description="Disordered" evidence="1">
    <location>
        <begin position="510"/>
        <end position="542"/>
    </location>
</feature>
<feature type="region of interest" description="Disordered" evidence="1">
    <location>
        <begin position="692"/>
        <end position="732"/>
    </location>
</feature>
<feature type="compositionally biased region" description="Polar residues" evidence="1">
    <location>
        <begin position="905"/>
        <end position="923"/>
    </location>
</feature>
<feature type="region of interest" description="Disordered" evidence="1">
    <location>
        <begin position="555"/>
        <end position="604"/>
    </location>
</feature>
<feature type="region of interest" description="Disordered" evidence="1">
    <location>
        <begin position="1"/>
        <end position="25"/>
    </location>
</feature>
<feature type="compositionally biased region" description="Polar residues" evidence="1">
    <location>
        <begin position="595"/>
        <end position="604"/>
    </location>
</feature>
<dbReference type="EMBL" id="JAIWYP010000010">
    <property type="protein sequence ID" value="KAH3750768.1"/>
    <property type="molecule type" value="Genomic_DNA"/>
</dbReference>
<feature type="region of interest" description="Disordered" evidence="1">
    <location>
        <begin position="774"/>
        <end position="870"/>
    </location>
</feature>
<feature type="compositionally biased region" description="Low complexity" evidence="1">
    <location>
        <begin position="704"/>
        <end position="717"/>
    </location>
</feature>
<feature type="compositionally biased region" description="Polar residues" evidence="1">
    <location>
        <begin position="384"/>
        <end position="411"/>
    </location>
</feature>
<evidence type="ECO:0000256" key="1">
    <source>
        <dbReference type="SAM" id="MobiDB-lite"/>
    </source>
</evidence>
<evidence type="ECO:0000313" key="2">
    <source>
        <dbReference type="EMBL" id="KAH3750768.1"/>
    </source>
</evidence>
<dbReference type="AlphaFoldDB" id="A0A9D4DKS4"/>
<feature type="compositionally biased region" description="Polar residues" evidence="1">
    <location>
        <begin position="37"/>
        <end position="70"/>
    </location>
</feature>
<feature type="compositionally biased region" description="Polar residues" evidence="1">
    <location>
        <begin position="887"/>
        <end position="897"/>
    </location>
</feature>
<feature type="region of interest" description="Disordered" evidence="1">
    <location>
        <begin position="334"/>
        <end position="411"/>
    </location>
</feature>
<gene>
    <name evidence="2" type="ORF">DPMN_185299</name>
</gene>
<name>A0A9D4DKS4_DREPO</name>
<feature type="compositionally biased region" description="Polar residues" evidence="1">
    <location>
        <begin position="272"/>
        <end position="296"/>
    </location>
</feature>